<organism evidence="3 4">
    <name type="scientific">Paraburkholderia phenazinium</name>
    <dbReference type="NCBI Taxonomy" id="60549"/>
    <lineage>
        <taxon>Bacteria</taxon>
        <taxon>Pseudomonadati</taxon>
        <taxon>Pseudomonadota</taxon>
        <taxon>Betaproteobacteria</taxon>
        <taxon>Burkholderiales</taxon>
        <taxon>Burkholderiaceae</taxon>
        <taxon>Paraburkholderia</taxon>
    </lineage>
</organism>
<dbReference type="AlphaFoldDB" id="A0A1N6GK34"/>
<accession>A0A1N6GK34</accession>
<gene>
    <name evidence="3" type="ORF">SAMN05444168_2462</name>
</gene>
<reference evidence="3 4" key="1">
    <citation type="submission" date="2016-11" db="EMBL/GenBank/DDBJ databases">
        <authorList>
            <person name="Jaros S."/>
            <person name="Januszkiewicz K."/>
            <person name="Wedrychowicz H."/>
        </authorList>
    </citation>
    <scope>NUCLEOTIDE SEQUENCE [LARGE SCALE GENOMIC DNA]</scope>
    <source>
        <strain evidence="3 4">GAS86</strain>
    </source>
</reference>
<dbReference type="EMBL" id="FSRM01000001">
    <property type="protein sequence ID" value="SIO07847.1"/>
    <property type="molecule type" value="Genomic_DNA"/>
</dbReference>
<protein>
    <recommendedName>
        <fullName evidence="5">DUF4148 domain-containing protein</fullName>
    </recommendedName>
</protein>
<sequence length="90" mass="9494">MKLMTLAALAGVFVTSAAFAQTTSSPNGAPASDSSSAMTVAQQQPQDGQWVAPYGQPVAGKTRAEVYQELVHAEQDGQLAYLNKTVYAHH</sequence>
<feature type="region of interest" description="Disordered" evidence="1">
    <location>
        <begin position="22"/>
        <end position="46"/>
    </location>
</feature>
<name>A0A1N6GK34_9BURK</name>
<dbReference type="Proteomes" id="UP000184693">
    <property type="component" value="Unassembled WGS sequence"/>
</dbReference>
<evidence type="ECO:0000313" key="4">
    <source>
        <dbReference type="Proteomes" id="UP000184693"/>
    </source>
</evidence>
<dbReference type="OrthoDB" id="9133496at2"/>
<dbReference type="Pfam" id="PF13663">
    <property type="entry name" value="DUF4148"/>
    <property type="match status" value="1"/>
</dbReference>
<dbReference type="InterPro" id="IPR025421">
    <property type="entry name" value="DUF4148"/>
</dbReference>
<evidence type="ECO:0000256" key="1">
    <source>
        <dbReference type="SAM" id="MobiDB-lite"/>
    </source>
</evidence>
<feature type="signal peptide" evidence="2">
    <location>
        <begin position="1"/>
        <end position="20"/>
    </location>
</feature>
<evidence type="ECO:0008006" key="5">
    <source>
        <dbReference type="Google" id="ProtNLM"/>
    </source>
</evidence>
<proteinExistence type="predicted"/>
<keyword evidence="2" id="KW-0732">Signal</keyword>
<evidence type="ECO:0000313" key="3">
    <source>
        <dbReference type="EMBL" id="SIO07847.1"/>
    </source>
</evidence>
<evidence type="ECO:0000256" key="2">
    <source>
        <dbReference type="SAM" id="SignalP"/>
    </source>
</evidence>
<feature type="chain" id="PRO_5009936204" description="DUF4148 domain-containing protein" evidence="2">
    <location>
        <begin position="21"/>
        <end position="90"/>
    </location>
</feature>
<dbReference type="RefSeq" id="WP_074264490.1">
    <property type="nucleotide sequence ID" value="NZ_FSRM01000001.1"/>
</dbReference>